<organism evidence="3 4">
    <name type="scientific">Arthrobacter oryzae</name>
    <dbReference type="NCBI Taxonomy" id="409290"/>
    <lineage>
        <taxon>Bacteria</taxon>
        <taxon>Bacillati</taxon>
        <taxon>Actinomycetota</taxon>
        <taxon>Actinomycetes</taxon>
        <taxon>Micrococcales</taxon>
        <taxon>Micrococcaceae</taxon>
        <taxon>Arthrobacter</taxon>
    </lineage>
</organism>
<dbReference type="NCBIfam" id="TIGR03083">
    <property type="entry name" value="maleylpyruvate isomerase family mycothiol-dependent enzyme"/>
    <property type="match status" value="1"/>
</dbReference>
<dbReference type="NCBIfam" id="TIGR03086">
    <property type="entry name" value="TIGR03086 family metal-binding protein"/>
    <property type="match status" value="1"/>
</dbReference>
<dbReference type="CDD" id="cd07814">
    <property type="entry name" value="SRPBCC_CalC_Aha1-like"/>
    <property type="match status" value="1"/>
</dbReference>
<accession>A0A3N0CKC4</accession>
<dbReference type="InterPro" id="IPR013538">
    <property type="entry name" value="ASHA1/2-like_C"/>
</dbReference>
<reference evidence="3 4" key="1">
    <citation type="submission" date="2018-10" db="EMBL/GenBank/DDBJ databases">
        <title>Genome sequencing of Arthrobacter oryzae TNB02.</title>
        <authorList>
            <person name="Cho Y.-J."/>
            <person name="Cho A."/>
            <person name="Kim O.-S."/>
        </authorList>
    </citation>
    <scope>NUCLEOTIDE SEQUENCE [LARGE SCALE GENOMIC DNA]</scope>
    <source>
        <strain evidence="3 4">TNB02</strain>
    </source>
</reference>
<dbReference type="Gene3D" id="3.30.530.20">
    <property type="match status" value="1"/>
</dbReference>
<proteinExistence type="inferred from homology"/>
<dbReference type="InterPro" id="IPR034660">
    <property type="entry name" value="DinB/YfiT-like"/>
</dbReference>
<evidence type="ECO:0000259" key="2">
    <source>
        <dbReference type="Pfam" id="PF08327"/>
    </source>
</evidence>
<dbReference type="AlphaFoldDB" id="A0A3N0CKC4"/>
<name>A0A3N0CKC4_9MICC</name>
<sequence>MNFTKTVHLPVGADEAFALITQPERLRRWQTVAARVDLRVGGDYRWTVTPGHHAAGTFLEIEPGKRVVFTWGWESGMELAPGASTVTITLEPDADGTLLTLEHGGLNEAQAAAHAEGWNHYLDRLTAESSSPTGAGPDDWAAAPASIDPFSAAEASLAVLQGVLHWLTPADREKPTPCEDFTAHGLLEHLAASLTGIATALGAPITDRHDAAPEVRIADLAQPLLETFSRRGLGGTIDMGFAELPAPVVAGIVNLELLVHAWDFAQASGQTLVVSEVVTEYVRVLARETISEQVRAGGSFAAIQPTAETAGSLERLMAFTGRSVTA</sequence>
<evidence type="ECO:0000313" key="3">
    <source>
        <dbReference type="EMBL" id="RNL63905.1"/>
    </source>
</evidence>
<keyword evidence="4" id="KW-1185">Reference proteome</keyword>
<dbReference type="InterPro" id="IPR023393">
    <property type="entry name" value="START-like_dom_sf"/>
</dbReference>
<dbReference type="InterPro" id="IPR017517">
    <property type="entry name" value="Maleyloyr_isom"/>
</dbReference>
<dbReference type="SUPFAM" id="SSF55961">
    <property type="entry name" value="Bet v1-like"/>
    <property type="match status" value="1"/>
</dbReference>
<dbReference type="OrthoDB" id="8755073at2"/>
<dbReference type="EMBL" id="RBED01000001">
    <property type="protein sequence ID" value="RNL63905.1"/>
    <property type="molecule type" value="Genomic_DNA"/>
</dbReference>
<comment type="similarity">
    <text evidence="1">Belongs to the AHA1 family.</text>
</comment>
<dbReference type="Pfam" id="PF08327">
    <property type="entry name" value="AHSA1"/>
    <property type="match status" value="1"/>
</dbReference>
<protein>
    <submittedName>
        <fullName evidence="3">TIGR03086 family protein</fullName>
    </submittedName>
</protein>
<dbReference type="InterPro" id="IPR017520">
    <property type="entry name" value="CHP03086"/>
</dbReference>
<gene>
    <name evidence="3" type="ORF">D7003_00290</name>
</gene>
<comment type="caution">
    <text evidence="3">The sequence shown here is derived from an EMBL/GenBank/DDBJ whole genome shotgun (WGS) entry which is preliminary data.</text>
</comment>
<feature type="domain" description="Activator of Hsp90 ATPase homologue 1/2-like C-terminal" evidence="2">
    <location>
        <begin position="13"/>
        <end position="127"/>
    </location>
</feature>
<dbReference type="SUPFAM" id="SSF109854">
    <property type="entry name" value="DinB/YfiT-like putative metalloenzymes"/>
    <property type="match status" value="1"/>
</dbReference>
<evidence type="ECO:0000256" key="1">
    <source>
        <dbReference type="ARBA" id="ARBA00006817"/>
    </source>
</evidence>
<dbReference type="Proteomes" id="UP000273807">
    <property type="component" value="Unassembled WGS sequence"/>
</dbReference>
<evidence type="ECO:0000313" key="4">
    <source>
        <dbReference type="Proteomes" id="UP000273807"/>
    </source>
</evidence>